<dbReference type="GO" id="GO:0003677">
    <property type="term" value="F:DNA binding"/>
    <property type="evidence" value="ECO:0007669"/>
    <property type="project" value="InterPro"/>
</dbReference>
<protein>
    <submittedName>
        <fullName evidence="6">Zinc finger, BED-type</fullName>
    </submittedName>
</protein>
<evidence type="ECO:0000313" key="7">
    <source>
        <dbReference type="Proteomes" id="UP000187203"/>
    </source>
</evidence>
<evidence type="ECO:0000256" key="3">
    <source>
        <dbReference type="ARBA" id="ARBA00022833"/>
    </source>
</evidence>
<dbReference type="EMBL" id="AWUE01012455">
    <property type="protein sequence ID" value="OMP09137.1"/>
    <property type="molecule type" value="Genomic_DNA"/>
</dbReference>
<dbReference type="InterPro" id="IPR036236">
    <property type="entry name" value="Znf_C2H2_sf"/>
</dbReference>
<sequence>MESENINVTLESTAPNAVEQYDDCVEEIPKFEAKQQGVRKKRKKTSKVWDVFQSLDQKTPYGKAQVKCKYCAFVMNYDSEHGTSNLVRHCCSK</sequence>
<comment type="caution">
    <text evidence="6">The sequence shown here is derived from an EMBL/GenBank/DDBJ whole genome shotgun (WGS) entry which is preliminary data.</text>
</comment>
<accession>A0A1R3KPY3</accession>
<gene>
    <name evidence="6" type="ORF">COLO4_05783</name>
</gene>
<feature type="domain" description="BED-type" evidence="5">
    <location>
        <begin position="43"/>
        <end position="93"/>
    </location>
</feature>
<evidence type="ECO:0000256" key="2">
    <source>
        <dbReference type="ARBA" id="ARBA00022771"/>
    </source>
</evidence>
<keyword evidence="3" id="KW-0862">Zinc</keyword>
<dbReference type="Proteomes" id="UP000187203">
    <property type="component" value="Unassembled WGS sequence"/>
</dbReference>
<reference evidence="7" key="1">
    <citation type="submission" date="2013-09" db="EMBL/GenBank/DDBJ databases">
        <title>Corchorus olitorius genome sequencing.</title>
        <authorList>
            <person name="Alam M."/>
            <person name="Haque M.S."/>
            <person name="Islam M.S."/>
            <person name="Emdad E.M."/>
            <person name="Islam M.M."/>
            <person name="Ahmed B."/>
            <person name="Halim A."/>
            <person name="Hossen Q.M.M."/>
            <person name="Hossain M.Z."/>
            <person name="Ahmed R."/>
            <person name="Khan M.M."/>
            <person name="Islam R."/>
            <person name="Rashid M.M."/>
            <person name="Khan S.A."/>
            <person name="Rahman M.S."/>
            <person name="Alam M."/>
            <person name="Yahiya A.S."/>
            <person name="Khan M.S."/>
            <person name="Azam M.S."/>
            <person name="Haque T."/>
            <person name="Lashkar M.Z.H."/>
            <person name="Akhand A.I."/>
            <person name="Morshed G."/>
            <person name="Roy S."/>
            <person name="Uddin K.S."/>
            <person name="Rabeya T."/>
            <person name="Hossain A.S."/>
            <person name="Chowdhury A."/>
            <person name="Snigdha A.R."/>
            <person name="Mortoza M.S."/>
            <person name="Matin S.A."/>
            <person name="Hoque S.M.E."/>
            <person name="Islam M.K."/>
            <person name="Roy D.K."/>
            <person name="Haider R."/>
            <person name="Moosa M.M."/>
            <person name="Elias S.M."/>
            <person name="Hasan A.M."/>
            <person name="Jahan S."/>
            <person name="Shafiuddin M."/>
            <person name="Mahmood N."/>
            <person name="Shommy N.S."/>
        </authorList>
    </citation>
    <scope>NUCLEOTIDE SEQUENCE [LARGE SCALE GENOMIC DNA]</scope>
    <source>
        <strain evidence="7">cv. O-4</strain>
    </source>
</reference>
<dbReference type="SMART" id="SM00614">
    <property type="entry name" value="ZnF_BED"/>
    <property type="match status" value="1"/>
</dbReference>
<dbReference type="GO" id="GO:0008270">
    <property type="term" value="F:zinc ion binding"/>
    <property type="evidence" value="ECO:0007669"/>
    <property type="project" value="UniProtKB-KW"/>
</dbReference>
<evidence type="ECO:0000259" key="5">
    <source>
        <dbReference type="PROSITE" id="PS50808"/>
    </source>
</evidence>
<dbReference type="AlphaFoldDB" id="A0A1R3KPY3"/>
<evidence type="ECO:0000256" key="4">
    <source>
        <dbReference type="PROSITE-ProRule" id="PRU00027"/>
    </source>
</evidence>
<keyword evidence="7" id="KW-1185">Reference proteome</keyword>
<organism evidence="6 7">
    <name type="scientific">Corchorus olitorius</name>
    <dbReference type="NCBI Taxonomy" id="93759"/>
    <lineage>
        <taxon>Eukaryota</taxon>
        <taxon>Viridiplantae</taxon>
        <taxon>Streptophyta</taxon>
        <taxon>Embryophyta</taxon>
        <taxon>Tracheophyta</taxon>
        <taxon>Spermatophyta</taxon>
        <taxon>Magnoliopsida</taxon>
        <taxon>eudicotyledons</taxon>
        <taxon>Gunneridae</taxon>
        <taxon>Pentapetalae</taxon>
        <taxon>rosids</taxon>
        <taxon>malvids</taxon>
        <taxon>Malvales</taxon>
        <taxon>Malvaceae</taxon>
        <taxon>Grewioideae</taxon>
        <taxon>Apeibeae</taxon>
        <taxon>Corchorus</taxon>
    </lineage>
</organism>
<evidence type="ECO:0000313" key="6">
    <source>
        <dbReference type="EMBL" id="OMP09137.1"/>
    </source>
</evidence>
<evidence type="ECO:0000256" key="1">
    <source>
        <dbReference type="ARBA" id="ARBA00022723"/>
    </source>
</evidence>
<keyword evidence="2 4" id="KW-0863">Zinc-finger</keyword>
<dbReference type="PROSITE" id="PS50808">
    <property type="entry name" value="ZF_BED"/>
    <property type="match status" value="1"/>
</dbReference>
<dbReference type="OrthoDB" id="10452921at2759"/>
<dbReference type="InterPro" id="IPR003656">
    <property type="entry name" value="Znf_BED"/>
</dbReference>
<dbReference type="SUPFAM" id="SSF57667">
    <property type="entry name" value="beta-beta-alpha zinc fingers"/>
    <property type="match status" value="1"/>
</dbReference>
<proteinExistence type="predicted"/>
<name>A0A1R3KPY3_9ROSI</name>
<keyword evidence="1" id="KW-0479">Metal-binding</keyword>
<dbReference type="Pfam" id="PF02892">
    <property type="entry name" value="zf-BED"/>
    <property type="match status" value="1"/>
</dbReference>